<name>A0ABS7LLM8_9HYPH</name>
<dbReference type="Gene3D" id="3.40.30.10">
    <property type="entry name" value="Glutaredoxin"/>
    <property type="match status" value="1"/>
</dbReference>
<dbReference type="InterPro" id="IPR036282">
    <property type="entry name" value="Glutathione-S-Trfase_C_sf"/>
</dbReference>
<comment type="similarity">
    <text evidence="1">Belongs to the GST superfamily. Zeta family.</text>
</comment>
<dbReference type="InterPro" id="IPR034330">
    <property type="entry name" value="GST_Zeta_C"/>
</dbReference>
<dbReference type="GO" id="GO:0016034">
    <property type="term" value="F:maleylacetoacetate isomerase activity"/>
    <property type="evidence" value="ECO:0007669"/>
    <property type="project" value="UniProtKB-EC"/>
</dbReference>
<dbReference type="PROSITE" id="PS50405">
    <property type="entry name" value="GST_CTER"/>
    <property type="match status" value="1"/>
</dbReference>
<dbReference type="SFLD" id="SFLDS00019">
    <property type="entry name" value="Glutathione_Transferase_(cytos"/>
    <property type="match status" value="1"/>
</dbReference>
<dbReference type="InterPro" id="IPR005955">
    <property type="entry name" value="GST_Zeta"/>
</dbReference>
<dbReference type="PANTHER" id="PTHR42673:SF21">
    <property type="entry name" value="GLUTATHIONE S-TRANSFERASE YFCF"/>
    <property type="match status" value="1"/>
</dbReference>
<evidence type="ECO:0000313" key="5">
    <source>
        <dbReference type="Proteomes" id="UP000720124"/>
    </source>
</evidence>
<evidence type="ECO:0000259" key="2">
    <source>
        <dbReference type="PROSITE" id="PS50404"/>
    </source>
</evidence>
<accession>A0ABS7LLM8</accession>
<dbReference type="InterPro" id="IPR034333">
    <property type="entry name" value="GST_Zeta_N"/>
</dbReference>
<dbReference type="SFLD" id="SFLDG00358">
    <property type="entry name" value="Main_(cytGST)"/>
    <property type="match status" value="1"/>
</dbReference>
<dbReference type="InterPro" id="IPR004045">
    <property type="entry name" value="Glutathione_S-Trfase_N"/>
</dbReference>
<dbReference type="PANTHER" id="PTHR42673">
    <property type="entry name" value="MALEYLACETOACETATE ISOMERASE"/>
    <property type="match status" value="1"/>
</dbReference>
<sequence>MEFYGYFRSSSAYRCRIAFNLKGVEYEFFSVHLRRDGGQQKKPDYRALNPQALVPTLKDSDFVLTQSLAIIEWLDETIPEPRLLPAETKDRAWVRAFAQSIACDIHPLQNLRVLDYLKTDLGHDQKVVDDWCRRWIADGLEACEALLERRSFSGPYASGATPGLADICLIPQLFSADRFGVDISHRRRLNAVREACESLDAFKLAHPSKQPDTEA</sequence>
<dbReference type="InterPro" id="IPR010987">
    <property type="entry name" value="Glutathione-S-Trfase_C-like"/>
</dbReference>
<dbReference type="EC" id="5.2.1.2" evidence="4"/>
<dbReference type="Proteomes" id="UP000720124">
    <property type="component" value="Unassembled WGS sequence"/>
</dbReference>
<dbReference type="EMBL" id="JABTXI010000008">
    <property type="protein sequence ID" value="MBY3592379.1"/>
    <property type="molecule type" value="Genomic_DNA"/>
</dbReference>
<evidence type="ECO:0000256" key="1">
    <source>
        <dbReference type="ARBA" id="ARBA00010007"/>
    </source>
</evidence>
<dbReference type="SUPFAM" id="SSF52833">
    <property type="entry name" value="Thioredoxin-like"/>
    <property type="match status" value="1"/>
</dbReference>
<feature type="domain" description="GST C-terminal" evidence="3">
    <location>
        <begin position="87"/>
        <end position="215"/>
    </location>
</feature>
<dbReference type="Pfam" id="PF13409">
    <property type="entry name" value="GST_N_2"/>
    <property type="match status" value="1"/>
</dbReference>
<comment type="caution">
    <text evidence="4">The sequence shown here is derived from an EMBL/GenBank/DDBJ whole genome shotgun (WGS) entry which is preliminary data.</text>
</comment>
<gene>
    <name evidence="4" type="primary">maiA</name>
    <name evidence="4" type="ORF">HJA87_21230</name>
</gene>
<dbReference type="CDD" id="cd03191">
    <property type="entry name" value="GST_C_Zeta"/>
    <property type="match status" value="1"/>
</dbReference>
<dbReference type="InterPro" id="IPR040079">
    <property type="entry name" value="Glutathione_S-Trfase"/>
</dbReference>
<evidence type="ECO:0000259" key="3">
    <source>
        <dbReference type="PROSITE" id="PS50405"/>
    </source>
</evidence>
<dbReference type="RefSeq" id="WP_222012466.1">
    <property type="nucleotide sequence ID" value="NZ_JABTXI010000008.1"/>
</dbReference>
<dbReference type="SUPFAM" id="SSF47616">
    <property type="entry name" value="GST C-terminal domain-like"/>
    <property type="match status" value="1"/>
</dbReference>
<proteinExistence type="inferred from homology"/>
<dbReference type="PROSITE" id="PS50404">
    <property type="entry name" value="GST_NTER"/>
    <property type="match status" value="1"/>
</dbReference>
<dbReference type="Gene3D" id="1.20.1050.10">
    <property type="match status" value="1"/>
</dbReference>
<dbReference type="InterPro" id="IPR036249">
    <property type="entry name" value="Thioredoxin-like_sf"/>
</dbReference>
<evidence type="ECO:0000313" key="4">
    <source>
        <dbReference type="EMBL" id="MBY3592379.1"/>
    </source>
</evidence>
<reference evidence="4 5" key="1">
    <citation type="submission" date="2020-06" db="EMBL/GenBank/DDBJ databases">
        <title>Global-level population genomics: horizontal gene transfer, symbiosis and evolution in Rhizobia.</title>
        <authorList>
            <person name="Gai Y."/>
        </authorList>
    </citation>
    <scope>NUCLEOTIDE SEQUENCE [LARGE SCALE GENOMIC DNA]</scope>
    <source>
        <strain evidence="4 5">PLR6_1b</strain>
    </source>
</reference>
<organism evidence="4 5">
    <name type="scientific">Rhizobium bangladeshense</name>
    <dbReference type="NCBI Taxonomy" id="1138189"/>
    <lineage>
        <taxon>Bacteria</taxon>
        <taxon>Pseudomonadati</taxon>
        <taxon>Pseudomonadota</taxon>
        <taxon>Alphaproteobacteria</taxon>
        <taxon>Hyphomicrobiales</taxon>
        <taxon>Rhizobiaceae</taxon>
        <taxon>Rhizobium/Agrobacterium group</taxon>
        <taxon>Rhizobium</taxon>
    </lineage>
</organism>
<dbReference type="CDD" id="cd03042">
    <property type="entry name" value="GST_N_Zeta"/>
    <property type="match status" value="1"/>
</dbReference>
<protein>
    <submittedName>
        <fullName evidence="4">Maleylacetoacetate isomerase</fullName>
        <ecNumber evidence="4">5.2.1.2</ecNumber>
    </submittedName>
</protein>
<feature type="domain" description="GST N-terminal" evidence="2">
    <location>
        <begin position="1"/>
        <end position="82"/>
    </location>
</feature>
<keyword evidence="5" id="KW-1185">Reference proteome</keyword>
<keyword evidence="4" id="KW-0413">Isomerase</keyword>
<dbReference type="NCBIfam" id="TIGR01262">
    <property type="entry name" value="maiA"/>
    <property type="match status" value="1"/>
</dbReference>